<keyword evidence="13" id="KW-1185">Reference proteome</keyword>
<comment type="caution">
    <text evidence="12">The sequence shown here is derived from an EMBL/GenBank/DDBJ whole genome shotgun (WGS) entry which is preliminary data.</text>
</comment>
<comment type="function">
    <text evidence="10">Protein associated with the U5 snRNP, during its maturation and its post-splicing recycling and which is required for spliceosomal tri-snRNP complex assembly in the nucleus. Has a molecular sequestering activity and transiently hinders SNRNP200 binding sites for constitutive splicing factors that intervene later during the assembly of the spliceosome and splicing. Together with its molecular sequestering activity, may also function as a molecular adapter and placeholder, coordinating the assembly of the U5 snRNP and its association with the U4/U6 di-snRNP.</text>
</comment>
<keyword evidence="4" id="KW-0963">Cytoplasm</keyword>
<evidence type="ECO:0000256" key="2">
    <source>
        <dbReference type="ARBA" id="ARBA00004496"/>
    </source>
</evidence>
<feature type="compositionally biased region" description="Basic and acidic residues" evidence="11">
    <location>
        <begin position="35"/>
        <end position="52"/>
    </location>
</feature>
<keyword evidence="5" id="KW-0507">mRNA processing</keyword>
<evidence type="ECO:0000256" key="5">
    <source>
        <dbReference type="ARBA" id="ARBA00022664"/>
    </source>
</evidence>
<keyword evidence="7" id="KW-0508">mRNA splicing</keyword>
<evidence type="ECO:0000256" key="3">
    <source>
        <dbReference type="ARBA" id="ARBA00010362"/>
    </source>
</evidence>
<dbReference type="PANTHER" id="PTHR13445:SF3">
    <property type="entry name" value="U5 SMALL NUCLEAR RIBONUCLEOPROTEIN TSSC4"/>
    <property type="match status" value="1"/>
</dbReference>
<dbReference type="GO" id="GO:0005737">
    <property type="term" value="C:cytoplasm"/>
    <property type="evidence" value="ECO:0007669"/>
    <property type="project" value="UniProtKB-SubCell"/>
</dbReference>
<feature type="compositionally biased region" description="Acidic residues" evidence="11">
    <location>
        <begin position="82"/>
        <end position="105"/>
    </location>
</feature>
<evidence type="ECO:0000256" key="9">
    <source>
        <dbReference type="ARBA" id="ARBA00035304"/>
    </source>
</evidence>
<evidence type="ECO:0000256" key="11">
    <source>
        <dbReference type="SAM" id="MobiDB-lite"/>
    </source>
</evidence>
<dbReference type="GO" id="GO:0008380">
    <property type="term" value="P:RNA splicing"/>
    <property type="evidence" value="ECO:0007669"/>
    <property type="project" value="UniProtKB-KW"/>
</dbReference>
<evidence type="ECO:0000256" key="7">
    <source>
        <dbReference type="ARBA" id="ARBA00023187"/>
    </source>
</evidence>
<feature type="compositionally biased region" description="Basic and acidic residues" evidence="11">
    <location>
        <begin position="62"/>
        <end position="74"/>
    </location>
</feature>
<protein>
    <recommendedName>
        <fullName evidence="9">U5 small nuclear ribonucleoprotein TSSC4</fullName>
    </recommendedName>
</protein>
<name>A0AAP0EB51_9MAGN</name>
<dbReference type="InterPro" id="IPR029338">
    <property type="entry name" value="TSSC4"/>
</dbReference>
<dbReference type="GO" id="GO:0006397">
    <property type="term" value="P:mRNA processing"/>
    <property type="evidence" value="ECO:0007669"/>
    <property type="project" value="UniProtKB-KW"/>
</dbReference>
<gene>
    <name evidence="12" type="ORF">Sjap_023183</name>
</gene>
<evidence type="ECO:0000256" key="6">
    <source>
        <dbReference type="ARBA" id="ARBA00022728"/>
    </source>
</evidence>
<evidence type="ECO:0000256" key="8">
    <source>
        <dbReference type="ARBA" id="ARBA00023242"/>
    </source>
</evidence>
<reference evidence="12 13" key="1">
    <citation type="submission" date="2024-01" db="EMBL/GenBank/DDBJ databases">
        <title>Genome assemblies of Stephania.</title>
        <authorList>
            <person name="Yang L."/>
        </authorList>
    </citation>
    <scope>NUCLEOTIDE SEQUENCE [LARGE SCALE GENOMIC DNA]</scope>
    <source>
        <strain evidence="12">QJT</strain>
        <tissue evidence="12">Leaf</tissue>
    </source>
</reference>
<keyword evidence="8" id="KW-0539">Nucleus</keyword>
<organism evidence="12 13">
    <name type="scientific">Stephania japonica</name>
    <dbReference type="NCBI Taxonomy" id="461633"/>
    <lineage>
        <taxon>Eukaryota</taxon>
        <taxon>Viridiplantae</taxon>
        <taxon>Streptophyta</taxon>
        <taxon>Embryophyta</taxon>
        <taxon>Tracheophyta</taxon>
        <taxon>Spermatophyta</taxon>
        <taxon>Magnoliopsida</taxon>
        <taxon>Ranunculales</taxon>
        <taxon>Menispermaceae</taxon>
        <taxon>Menispermoideae</taxon>
        <taxon>Cissampelideae</taxon>
        <taxon>Stephania</taxon>
    </lineage>
</organism>
<comment type="subcellular location">
    <subcellularLocation>
        <location evidence="2">Cytoplasm</location>
    </subcellularLocation>
    <subcellularLocation>
        <location evidence="1">Nucleus</location>
    </subcellularLocation>
</comment>
<evidence type="ECO:0000313" key="13">
    <source>
        <dbReference type="Proteomes" id="UP001417504"/>
    </source>
</evidence>
<dbReference type="AlphaFoldDB" id="A0AAP0EB51"/>
<evidence type="ECO:0000256" key="10">
    <source>
        <dbReference type="ARBA" id="ARBA00045970"/>
    </source>
</evidence>
<evidence type="ECO:0000313" key="12">
    <source>
        <dbReference type="EMBL" id="KAK9090006.1"/>
    </source>
</evidence>
<dbReference type="PANTHER" id="PTHR13445">
    <property type="entry name" value="TUMOR SUPPRESSING SUBTRANSFERABLE CANDIDATE 4 TSSC4"/>
    <property type="match status" value="1"/>
</dbReference>
<accession>A0AAP0EB51</accession>
<dbReference type="EMBL" id="JBBNAE010000010">
    <property type="protein sequence ID" value="KAK9090006.1"/>
    <property type="molecule type" value="Genomic_DNA"/>
</dbReference>
<keyword evidence="6" id="KW-0747">Spliceosome</keyword>
<feature type="region of interest" description="Disordered" evidence="11">
    <location>
        <begin position="34"/>
        <end position="110"/>
    </location>
</feature>
<evidence type="ECO:0000256" key="1">
    <source>
        <dbReference type="ARBA" id="ARBA00004123"/>
    </source>
</evidence>
<dbReference type="GO" id="GO:0005681">
    <property type="term" value="C:spliceosomal complex"/>
    <property type="evidence" value="ECO:0007669"/>
    <property type="project" value="UniProtKB-KW"/>
</dbReference>
<proteinExistence type="inferred from homology"/>
<sequence>MDDTFKARVDKIFGSLSNTPQSSLRTLWSLTDEEVEKREWNRESSVPDRDENPCSSSFDGFLAKERRASSEKKSRGFRGGFEEDLSGGDNDDDGGDGGDEEERDEWDVRASIGLDRTLDNEIFGSLSNTPQSSLCTLWSLIDEEVEKREWNRESSIPN</sequence>
<dbReference type="Proteomes" id="UP001417504">
    <property type="component" value="Unassembled WGS sequence"/>
</dbReference>
<comment type="similarity">
    <text evidence="3">Belongs to the TSSC4 family.</text>
</comment>
<evidence type="ECO:0000256" key="4">
    <source>
        <dbReference type="ARBA" id="ARBA00022490"/>
    </source>
</evidence>